<feature type="region of interest" description="Disordered" evidence="1">
    <location>
        <begin position="140"/>
        <end position="171"/>
    </location>
</feature>
<evidence type="ECO:0000313" key="2">
    <source>
        <dbReference type="EMBL" id="KAJ6647898.1"/>
    </source>
</evidence>
<comment type="caution">
    <text evidence="2">The sequence shown here is derived from an EMBL/GenBank/DDBJ whole genome shotgun (WGS) entry which is preliminary data.</text>
</comment>
<dbReference type="AlphaFoldDB" id="A0A9Q0NCR1"/>
<feature type="compositionally biased region" description="Polar residues" evidence="1">
    <location>
        <begin position="110"/>
        <end position="123"/>
    </location>
</feature>
<feature type="compositionally biased region" description="Polar residues" evidence="1">
    <location>
        <begin position="79"/>
        <end position="90"/>
    </location>
</feature>
<protein>
    <submittedName>
        <fullName evidence="2">Zinc finger protein</fullName>
    </submittedName>
</protein>
<dbReference type="EMBL" id="WJQU01000001">
    <property type="protein sequence ID" value="KAJ6647898.1"/>
    <property type="molecule type" value="Genomic_DNA"/>
</dbReference>
<gene>
    <name evidence="2" type="primary">sens</name>
    <name evidence="2" type="ORF">Bhyg_03122</name>
</gene>
<feature type="region of interest" description="Disordered" evidence="1">
    <location>
        <begin position="79"/>
        <end position="123"/>
    </location>
</feature>
<name>A0A9Q0NCR1_9DIPT</name>
<sequence length="274" mass="31250">MAMAHLSPPPSPPVIQSQKYPIMGHLSLEKSTLPLMEKSQFAATFAHKWNTRDISILYNPLLYSNPFFWPPLFLPYSHNASQSPPKSSPTRDYALTPERDDQNDEDVPLNLSTKPSMNSSSARNLPSALIWSPASMCEKETAESDNSLSDGKTNLKPKADGNSTRSTNNPKRVEISDVKDFVKNYECDPFSIPFRSRNLELFSHFEKNTDINMLRQNRTDIFIVNNNNDFFGDKEVTRPDSTAKNENLKNNTSGRLEDRKREHRCFQLSLKKHV</sequence>
<dbReference type="Proteomes" id="UP001151699">
    <property type="component" value="Chromosome A"/>
</dbReference>
<keyword evidence="3" id="KW-1185">Reference proteome</keyword>
<proteinExistence type="predicted"/>
<evidence type="ECO:0000313" key="3">
    <source>
        <dbReference type="Proteomes" id="UP001151699"/>
    </source>
</evidence>
<dbReference type="OrthoDB" id="6155966at2759"/>
<organism evidence="2 3">
    <name type="scientific">Pseudolycoriella hygida</name>
    <dbReference type="NCBI Taxonomy" id="35572"/>
    <lineage>
        <taxon>Eukaryota</taxon>
        <taxon>Metazoa</taxon>
        <taxon>Ecdysozoa</taxon>
        <taxon>Arthropoda</taxon>
        <taxon>Hexapoda</taxon>
        <taxon>Insecta</taxon>
        <taxon>Pterygota</taxon>
        <taxon>Neoptera</taxon>
        <taxon>Endopterygota</taxon>
        <taxon>Diptera</taxon>
        <taxon>Nematocera</taxon>
        <taxon>Sciaroidea</taxon>
        <taxon>Sciaridae</taxon>
        <taxon>Pseudolycoriella</taxon>
    </lineage>
</organism>
<accession>A0A9Q0NCR1</accession>
<reference evidence="2" key="1">
    <citation type="submission" date="2022-07" db="EMBL/GenBank/DDBJ databases">
        <authorList>
            <person name="Trinca V."/>
            <person name="Uliana J.V.C."/>
            <person name="Torres T.T."/>
            <person name="Ward R.J."/>
            <person name="Monesi N."/>
        </authorList>
    </citation>
    <scope>NUCLEOTIDE SEQUENCE</scope>
    <source>
        <strain evidence="2">HSMRA1968</strain>
        <tissue evidence="2">Whole embryos</tissue>
    </source>
</reference>
<evidence type="ECO:0000256" key="1">
    <source>
        <dbReference type="SAM" id="MobiDB-lite"/>
    </source>
</evidence>
<feature type="compositionally biased region" description="Polar residues" evidence="1">
    <location>
        <begin position="161"/>
        <end position="170"/>
    </location>
</feature>